<dbReference type="RefSeq" id="WP_104425175.1">
    <property type="nucleotide sequence ID" value="NZ_PTIY01000019.1"/>
</dbReference>
<name>A0A2S6GKM0_9GAMM</name>
<dbReference type="SUPFAM" id="SSF159894">
    <property type="entry name" value="YgaC/TfoX-N like"/>
    <property type="match status" value="1"/>
</dbReference>
<protein>
    <submittedName>
        <fullName evidence="2">DNA transformation protein</fullName>
    </submittedName>
</protein>
<dbReference type="InterPro" id="IPR007076">
    <property type="entry name" value="TfoX_N"/>
</dbReference>
<dbReference type="Proteomes" id="UP000238071">
    <property type="component" value="Unassembled WGS sequence"/>
</dbReference>
<reference evidence="2 3" key="1">
    <citation type="submission" date="2018-02" db="EMBL/GenBank/DDBJ databases">
        <title>Subsurface microbial communities from deep shales in Ohio and West Virginia, USA.</title>
        <authorList>
            <person name="Wrighton K."/>
        </authorList>
    </citation>
    <scope>NUCLEOTIDE SEQUENCE [LARGE SCALE GENOMIC DNA]</scope>
    <source>
        <strain evidence="2 3">OWC-G53F</strain>
    </source>
</reference>
<dbReference type="PANTHER" id="PTHR36121">
    <property type="entry name" value="PROTEIN SXY"/>
    <property type="match status" value="1"/>
</dbReference>
<comment type="caution">
    <text evidence="2">The sequence shown here is derived from an EMBL/GenBank/DDBJ whole genome shotgun (WGS) entry which is preliminary data.</text>
</comment>
<dbReference type="OrthoDB" id="8687154at2"/>
<proteinExistence type="predicted"/>
<dbReference type="Gene3D" id="3.30.1460.30">
    <property type="entry name" value="YgaC/TfoX-N like chaperone"/>
    <property type="match status" value="1"/>
</dbReference>
<evidence type="ECO:0000259" key="1">
    <source>
        <dbReference type="Pfam" id="PF04993"/>
    </source>
</evidence>
<dbReference type="PANTHER" id="PTHR36121:SF1">
    <property type="entry name" value="PROTEIN SXY"/>
    <property type="match status" value="1"/>
</dbReference>
<dbReference type="AlphaFoldDB" id="A0A2S6GKM0"/>
<organism evidence="2 3">
    <name type="scientific">Methylobacter tundripaludum</name>
    <dbReference type="NCBI Taxonomy" id="173365"/>
    <lineage>
        <taxon>Bacteria</taxon>
        <taxon>Pseudomonadati</taxon>
        <taxon>Pseudomonadota</taxon>
        <taxon>Gammaproteobacteria</taxon>
        <taxon>Methylococcales</taxon>
        <taxon>Methylococcaceae</taxon>
        <taxon>Methylobacter</taxon>
    </lineage>
</organism>
<feature type="domain" description="TfoX N-terminal" evidence="1">
    <location>
        <begin position="11"/>
        <end position="102"/>
    </location>
</feature>
<gene>
    <name evidence="2" type="ORF">B0F88_11935</name>
</gene>
<dbReference type="Pfam" id="PF04993">
    <property type="entry name" value="TfoX_N"/>
    <property type="match status" value="1"/>
</dbReference>
<evidence type="ECO:0000313" key="3">
    <source>
        <dbReference type="Proteomes" id="UP000238071"/>
    </source>
</evidence>
<keyword evidence="3" id="KW-1185">Reference proteome</keyword>
<dbReference type="InterPro" id="IPR047525">
    <property type="entry name" value="TfoX-like"/>
</dbReference>
<accession>A0A2S6GKM0</accession>
<evidence type="ECO:0000313" key="2">
    <source>
        <dbReference type="EMBL" id="PPK65733.1"/>
    </source>
</evidence>
<sequence length="117" mass="13477">MTEFVEYLHEVFDFFGPITARKMFGGYGIYHNGLMFGLVSGDTLYLKADAENANHFEKNGFGKFEYKKGDKVMKMSYYLAPAEIMEDREQAAIWARRSYEAACRTQSAKKKKPGKYV</sequence>
<dbReference type="EMBL" id="PTIY01000019">
    <property type="protein sequence ID" value="PPK65733.1"/>
    <property type="molecule type" value="Genomic_DNA"/>
</dbReference>